<keyword evidence="3 7" id="KW-0812">Transmembrane</keyword>
<gene>
    <name evidence="9" type="ORF">AWB93_11100</name>
</gene>
<dbReference type="GO" id="GO:0016755">
    <property type="term" value="F:aminoacyltransferase activity"/>
    <property type="evidence" value="ECO:0007669"/>
    <property type="project" value="TreeGrafter"/>
</dbReference>
<feature type="transmembrane region" description="Helical" evidence="7">
    <location>
        <begin position="24"/>
        <end position="45"/>
    </location>
</feature>
<dbReference type="EMBL" id="LQOK01000027">
    <property type="protein sequence ID" value="ORU99413.1"/>
    <property type="molecule type" value="Genomic_DNA"/>
</dbReference>
<sequence length="485" mass="52320">MNVATTNGPRGRAGAVLVRSGTPAIRFVGVLMLLGVLASLAVLVARQHLGHGVAAGRFGWSVGLLVAVALIARGIFLGRPVTVGHALLAAAVLAGGVFVRLLGFDAPGNLLLAGSGLALMLPTAARPQPEQLQRVWRLVDATRGDALAPFAMHSSKSYHFNAAGTAAIAYRTRLGFAVVSGDPIGDPDQFGDLVAEFVRMCRARGWQIIVLAGGERHVGLWCKETVGQPMLAVPIGRDVVVDVRRFTFHGRRYRNLRQAVQRTHNFGVTTEIVDEQELGGALTAELTEVLYAAHRAARTERGFCMNLDAALQGRFPGVRLAVARDRGGRVVAFHRYATAGGGSEVSLDVPFRRPDAPNGVDERLTADMIAHAKEHGAERLSLAFAAFPEIFDAECPGLPQRIALRLIHLLDPLIRLESLYRYLRKFHALAERRYVILCVHHIPAALLVLLSLEFVPRPRRLHRPGAVSAPAERRTGNGGPSPTPE</sequence>
<dbReference type="Pfam" id="PF09924">
    <property type="entry name" value="LPG_synthase_C"/>
    <property type="match status" value="1"/>
</dbReference>
<organism evidence="9 10">
    <name type="scientific">Mycobacterium bohemicum</name>
    <dbReference type="NCBI Taxonomy" id="56425"/>
    <lineage>
        <taxon>Bacteria</taxon>
        <taxon>Bacillati</taxon>
        <taxon>Actinomycetota</taxon>
        <taxon>Actinomycetes</taxon>
        <taxon>Mycobacteriales</taxon>
        <taxon>Mycobacteriaceae</taxon>
        <taxon>Mycobacterium</taxon>
    </lineage>
</organism>
<comment type="caution">
    <text evidence="9">The sequence shown here is derived from an EMBL/GenBank/DDBJ whole genome shotgun (WGS) entry which is preliminary data.</text>
</comment>
<keyword evidence="5 7" id="KW-0472">Membrane</keyword>
<evidence type="ECO:0000259" key="8">
    <source>
        <dbReference type="Pfam" id="PF09924"/>
    </source>
</evidence>
<keyword evidence="4 7" id="KW-1133">Transmembrane helix</keyword>
<dbReference type="PANTHER" id="PTHR34697:SF2">
    <property type="entry name" value="PHOSPHATIDYLGLYCEROL LYSYLTRANSFERASE"/>
    <property type="match status" value="1"/>
</dbReference>
<feature type="region of interest" description="Disordered" evidence="6">
    <location>
        <begin position="465"/>
        <end position="485"/>
    </location>
</feature>
<keyword evidence="2" id="KW-1003">Cell membrane</keyword>
<dbReference type="InterPro" id="IPR016181">
    <property type="entry name" value="Acyl_CoA_acyltransferase"/>
</dbReference>
<evidence type="ECO:0000256" key="6">
    <source>
        <dbReference type="SAM" id="MobiDB-lite"/>
    </source>
</evidence>
<dbReference type="GO" id="GO:0055091">
    <property type="term" value="P:phospholipid homeostasis"/>
    <property type="evidence" value="ECO:0007669"/>
    <property type="project" value="TreeGrafter"/>
</dbReference>
<evidence type="ECO:0000256" key="3">
    <source>
        <dbReference type="ARBA" id="ARBA00022692"/>
    </source>
</evidence>
<feature type="transmembrane region" description="Helical" evidence="7">
    <location>
        <begin position="57"/>
        <end position="76"/>
    </location>
</feature>
<dbReference type="AlphaFoldDB" id="A0A1X1R569"/>
<accession>A0A1X1R569</accession>
<protein>
    <recommendedName>
        <fullName evidence="8">Phosphatidylglycerol lysyltransferase C-terminal domain-containing protein</fullName>
    </recommendedName>
</protein>
<reference evidence="9 10" key="1">
    <citation type="submission" date="2016-01" db="EMBL/GenBank/DDBJ databases">
        <title>The new phylogeny of the genus Mycobacterium.</title>
        <authorList>
            <person name="Tarcisio F."/>
            <person name="Conor M."/>
            <person name="Antonella G."/>
            <person name="Elisabetta G."/>
            <person name="Giulia F.S."/>
            <person name="Sara T."/>
            <person name="Anna F."/>
            <person name="Clotilde B."/>
            <person name="Roberto B."/>
            <person name="Veronica D.S."/>
            <person name="Fabio R."/>
            <person name="Monica P."/>
            <person name="Olivier J."/>
            <person name="Enrico T."/>
            <person name="Nicola S."/>
        </authorList>
    </citation>
    <scope>NUCLEOTIDE SEQUENCE [LARGE SCALE GENOMIC DNA]</scope>
    <source>
        <strain evidence="9 10">DSM 44277</strain>
    </source>
</reference>
<proteinExistence type="predicted"/>
<evidence type="ECO:0000313" key="9">
    <source>
        <dbReference type="EMBL" id="ORU99413.1"/>
    </source>
</evidence>
<feature type="domain" description="Phosphatidylglycerol lysyltransferase C-terminal" evidence="8">
    <location>
        <begin position="138"/>
        <end position="436"/>
    </location>
</feature>
<evidence type="ECO:0000256" key="4">
    <source>
        <dbReference type="ARBA" id="ARBA00022989"/>
    </source>
</evidence>
<name>A0A1X1R569_MYCBE</name>
<dbReference type="PANTHER" id="PTHR34697">
    <property type="entry name" value="PHOSPHATIDYLGLYCEROL LYSYLTRANSFERASE"/>
    <property type="match status" value="1"/>
</dbReference>
<dbReference type="STRING" id="56425.AWB93_11100"/>
<dbReference type="GO" id="GO:0005886">
    <property type="term" value="C:plasma membrane"/>
    <property type="evidence" value="ECO:0007669"/>
    <property type="project" value="UniProtKB-SubCell"/>
</dbReference>
<evidence type="ECO:0000256" key="1">
    <source>
        <dbReference type="ARBA" id="ARBA00004651"/>
    </source>
</evidence>
<evidence type="ECO:0000256" key="2">
    <source>
        <dbReference type="ARBA" id="ARBA00022475"/>
    </source>
</evidence>
<evidence type="ECO:0000256" key="7">
    <source>
        <dbReference type="SAM" id="Phobius"/>
    </source>
</evidence>
<evidence type="ECO:0000256" key="5">
    <source>
        <dbReference type="ARBA" id="ARBA00023136"/>
    </source>
</evidence>
<feature type="transmembrane region" description="Helical" evidence="7">
    <location>
        <begin position="82"/>
        <end position="102"/>
    </location>
</feature>
<dbReference type="Proteomes" id="UP000193990">
    <property type="component" value="Unassembled WGS sequence"/>
</dbReference>
<comment type="subcellular location">
    <subcellularLocation>
        <location evidence="1">Cell membrane</location>
        <topology evidence="1">Multi-pass membrane protein</topology>
    </subcellularLocation>
</comment>
<evidence type="ECO:0000313" key="10">
    <source>
        <dbReference type="Proteomes" id="UP000193990"/>
    </source>
</evidence>
<dbReference type="InterPro" id="IPR051211">
    <property type="entry name" value="PG_lysyltransferase"/>
</dbReference>
<dbReference type="InterPro" id="IPR024320">
    <property type="entry name" value="LPG_synthase_C"/>
</dbReference>
<dbReference type="SUPFAM" id="SSF55729">
    <property type="entry name" value="Acyl-CoA N-acyltransferases (Nat)"/>
    <property type="match status" value="1"/>
</dbReference>
<keyword evidence="10" id="KW-1185">Reference proteome</keyword>